<dbReference type="Proteomes" id="UP000500857">
    <property type="component" value="Chromosome"/>
</dbReference>
<protein>
    <submittedName>
        <fullName evidence="1">Uncharacterized protein</fullName>
    </submittedName>
</protein>
<dbReference type="KEGG" id="oxy:HCG48_08475"/>
<keyword evidence="2" id="KW-1185">Reference proteome</keyword>
<name>A0A6H1TZ20_9CYAN</name>
<evidence type="ECO:0000313" key="2">
    <source>
        <dbReference type="Proteomes" id="UP000500857"/>
    </source>
</evidence>
<dbReference type="AlphaFoldDB" id="A0A6H1TZ20"/>
<gene>
    <name evidence="1" type="ORF">HCG48_08475</name>
</gene>
<dbReference type="RefSeq" id="WP_168568764.1">
    <property type="nucleotide sequence ID" value="NZ_CP051167.1"/>
</dbReference>
<organism evidence="1 2">
    <name type="scientific">Oxynema aestuarii AP17</name>
    <dbReference type="NCBI Taxonomy" id="2064643"/>
    <lineage>
        <taxon>Bacteria</taxon>
        <taxon>Bacillati</taxon>
        <taxon>Cyanobacteriota</taxon>
        <taxon>Cyanophyceae</taxon>
        <taxon>Oscillatoriophycideae</taxon>
        <taxon>Oscillatoriales</taxon>
        <taxon>Oscillatoriaceae</taxon>
        <taxon>Oxynema</taxon>
        <taxon>Oxynema aestuarii</taxon>
    </lineage>
</organism>
<proteinExistence type="predicted"/>
<accession>A0A6H1TZ20</accession>
<dbReference type="EMBL" id="CP051167">
    <property type="protein sequence ID" value="QIZ70609.1"/>
    <property type="molecule type" value="Genomic_DNA"/>
</dbReference>
<reference evidence="1 2" key="1">
    <citation type="submission" date="2020-04" db="EMBL/GenBank/DDBJ databases">
        <authorList>
            <person name="Basu S."/>
            <person name="Maruthanayagam V."/>
            <person name="Chakraborty S."/>
            <person name="Pramanik A."/>
            <person name="Mukherjee J."/>
            <person name="Brink B."/>
        </authorList>
    </citation>
    <scope>NUCLEOTIDE SEQUENCE [LARGE SCALE GENOMIC DNA]</scope>
    <source>
        <strain evidence="1 2">AP17</strain>
    </source>
</reference>
<evidence type="ECO:0000313" key="1">
    <source>
        <dbReference type="EMBL" id="QIZ70609.1"/>
    </source>
</evidence>
<sequence>MTKVFWRSPKLKAEHFLSCSDREGGCGTVMFLNLATLQYELPYSQQKPDSTK</sequence>